<dbReference type="InterPro" id="IPR021443">
    <property type="entry name" value="DUF3093"/>
</dbReference>
<organism evidence="3">
    <name type="scientific">Herbiconiux sp. A18JL235</name>
    <dbReference type="NCBI Taxonomy" id="3152363"/>
    <lineage>
        <taxon>Bacteria</taxon>
        <taxon>Bacillati</taxon>
        <taxon>Actinomycetota</taxon>
        <taxon>Actinomycetes</taxon>
        <taxon>Micrococcales</taxon>
        <taxon>Microbacteriaceae</taxon>
        <taxon>Herbiconiux</taxon>
    </lineage>
</organism>
<proteinExistence type="predicted"/>
<name>A0AB39BMN5_9MICO</name>
<protein>
    <submittedName>
        <fullName evidence="3">DUF3093 family protein</fullName>
    </submittedName>
</protein>
<feature type="domain" description="Transcription factor zinc-finger" evidence="2">
    <location>
        <begin position="108"/>
        <end position="148"/>
    </location>
</feature>
<sequence>MIEVTADTLRVGRAVIPRALLGEIRGYDGDAATQQRGPKLDARAWLCIRGWVKPVVKIAITDPSDPVPYWLVSTRHPNELIRSLGGNPAETPSPSAQIPTPKRRRRMKCPIDDTTLLISNREGIEIDYCPQCRGVWLDRGELDKIVERSAPAVAEQTRGNYGRDDHGSDHDRKRSSGHGYDGSSHGGQKRRGRESWLGDLFG</sequence>
<evidence type="ECO:0000259" key="2">
    <source>
        <dbReference type="Pfam" id="PF13453"/>
    </source>
</evidence>
<feature type="compositionally biased region" description="Basic and acidic residues" evidence="1">
    <location>
        <begin position="161"/>
        <end position="174"/>
    </location>
</feature>
<evidence type="ECO:0000313" key="3">
    <source>
        <dbReference type="EMBL" id="XDI07509.1"/>
    </source>
</evidence>
<dbReference type="RefSeq" id="WP_368499874.1">
    <property type="nucleotide sequence ID" value="NZ_CP162512.1"/>
</dbReference>
<feature type="region of interest" description="Disordered" evidence="1">
    <location>
        <begin position="83"/>
        <end position="105"/>
    </location>
</feature>
<evidence type="ECO:0000256" key="1">
    <source>
        <dbReference type="SAM" id="MobiDB-lite"/>
    </source>
</evidence>
<keyword evidence="3" id="KW-0614">Plasmid</keyword>
<dbReference type="Pfam" id="PF11292">
    <property type="entry name" value="DUF3093"/>
    <property type="match status" value="1"/>
</dbReference>
<geneLocation type="plasmid" evidence="3">
    <name>unnamed1</name>
</geneLocation>
<accession>A0AB39BMN5</accession>
<reference evidence="3" key="1">
    <citation type="submission" date="2024-05" db="EMBL/GenBank/DDBJ databases">
        <title>Herbiconiux sp. A18JL235.</title>
        <authorList>
            <person name="Zhang G."/>
        </authorList>
    </citation>
    <scope>NUCLEOTIDE SEQUENCE</scope>
    <source>
        <strain evidence="3">A18JL235</strain>
        <plasmid evidence="3">unnamed1</plasmid>
    </source>
</reference>
<dbReference type="Pfam" id="PF13453">
    <property type="entry name" value="Zn_ribbon_TFIIB"/>
    <property type="match status" value="1"/>
</dbReference>
<dbReference type="InterPro" id="IPR027392">
    <property type="entry name" value="TF_Znf"/>
</dbReference>
<gene>
    <name evidence="3" type="ORF">ABFY20_19910</name>
</gene>
<dbReference type="AlphaFoldDB" id="A0AB39BMN5"/>
<feature type="region of interest" description="Disordered" evidence="1">
    <location>
        <begin position="148"/>
        <end position="202"/>
    </location>
</feature>
<dbReference type="EMBL" id="CP162512">
    <property type="protein sequence ID" value="XDI07509.1"/>
    <property type="molecule type" value="Genomic_DNA"/>
</dbReference>